<dbReference type="InterPro" id="IPR011993">
    <property type="entry name" value="PH-like_dom_sf"/>
</dbReference>
<evidence type="ECO:0000256" key="3">
    <source>
        <dbReference type="ARBA" id="ARBA00022771"/>
    </source>
</evidence>
<dbReference type="PANTHER" id="PTHR23180">
    <property type="entry name" value="CENTAURIN/ARF"/>
    <property type="match status" value="1"/>
</dbReference>
<dbReference type="PROSITE" id="PS50003">
    <property type="entry name" value="PH_DOMAIN"/>
    <property type="match status" value="1"/>
</dbReference>
<dbReference type="SMART" id="SM00233">
    <property type="entry name" value="PH"/>
    <property type="match status" value="1"/>
</dbReference>
<sequence>MAGITIDKASKTPESNSTLASSIPPENNLSKHSNHYQDREIEDGPLFRATLAQLEKRTGALKANVKRLLKTTSQSLEAKQQWLRADINFVESLREMPSLDPLSTHYLDQAWKELLDQRERLAFSMQSLLISPLQKLYDLDIQMADIKRRQFEDESKEYYAMLSKYLALKTASPVSTLSTNIDYNHNTTSNAKNSNTTTTNTSANAKKKEQRKSIEMEAKHSAKQRRFDLVRFDYYNFLMDLNGGKKEQEVLFHLLTYQQREYDFYQSVAKNLAKWKPGLDELAALMAQASSEQCVVNKERLEKRRQLESKCLQGNGDGEQATVNEARPSTSLLKDPTKGEATQPATAATMPTSPRSQMSFLDAASMTSSSSASCLSPEGCRTSMDPSIYSGDTKAAGCDMEQDHDDQDSPRKEGFLFSPSRPTKSNSAAGSLWHKHWSVVSNGQLYEYSNWKKHLETHHEPINLRFATVREARNTDRRFCFEVITPQYSRVYQAISQDDMQSWILAICNAIEGALNCESPSTTNPPLPDNSNSSKNAHGTSATGNSTSTTPITIVRSSTSTIAAGEMVDDDVSSNNNKALLDRATNGGDGSRRKSWKDHGRSLTVALNGLRRKKQTNSCNNINSAILSSAQNTPYYNNDHPSSPPSMPYRHSIDMVTSSTRAMHRGKILTTLRENPSNCYCADCGTKNPDWCSLNLGVVICIDCSGIHRSMGTHITKVRSLTLDTTSFTTDTVEMLKNLGNHTTNAILESTLQSNSQQQLEKVAAKESGLSKQSFIRDKYELHRFINQAHLSDNTNDVATRLLFNALDNDDIPQALNALIQGADPNARRPVSSPDRHTISSTHEPPLGSEIEQVLLPVLDINGDLVHDRTTSVFIPTQTTDQPSSDDINSTSVATKTVRYALHFALLHPRQLEKDSISSDNDDDRTVFPMAELLVQNGARLDIMDPATGCEISELLSFGDILSDQAITYLNTKNQARGRSPIYRTPFPSHAPPHPPLPTHSAPL</sequence>
<feature type="compositionally biased region" description="Low complexity" evidence="6">
    <location>
        <begin position="186"/>
        <end position="204"/>
    </location>
</feature>
<evidence type="ECO:0000256" key="5">
    <source>
        <dbReference type="PROSITE-ProRule" id="PRU00288"/>
    </source>
</evidence>
<dbReference type="FunCoup" id="A0A163M4G2">
    <property type="interactions" value="268"/>
</dbReference>
<dbReference type="SUPFAM" id="SSF50729">
    <property type="entry name" value="PH domain-like"/>
    <property type="match status" value="1"/>
</dbReference>
<dbReference type="SUPFAM" id="SSF103657">
    <property type="entry name" value="BAR/IMD domain-like"/>
    <property type="match status" value="1"/>
</dbReference>
<dbReference type="GO" id="GO:0005096">
    <property type="term" value="F:GTPase activator activity"/>
    <property type="evidence" value="ECO:0007669"/>
    <property type="project" value="UniProtKB-KW"/>
</dbReference>
<feature type="region of interest" description="Disordered" evidence="6">
    <location>
        <begin position="566"/>
        <end position="598"/>
    </location>
</feature>
<dbReference type="SUPFAM" id="SSF57863">
    <property type="entry name" value="ArfGap/RecO-like zinc finger"/>
    <property type="match status" value="1"/>
</dbReference>
<dbReference type="GO" id="GO:0005737">
    <property type="term" value="C:cytoplasm"/>
    <property type="evidence" value="ECO:0007669"/>
    <property type="project" value="InterPro"/>
</dbReference>
<dbReference type="Gene3D" id="1.20.1270.60">
    <property type="entry name" value="Arfaptin homology (AH) domain/BAR domain"/>
    <property type="match status" value="1"/>
</dbReference>
<dbReference type="PANTHER" id="PTHR23180:SF160">
    <property type="entry name" value="ADP-RIBOSYLATION FACTOR GTPASE-ACTIVATING PROTEIN EFFECTOR PROTEIN 1"/>
    <property type="match status" value="1"/>
</dbReference>
<dbReference type="InParanoid" id="A0A163M4G2"/>
<evidence type="ECO:0000313" key="10">
    <source>
        <dbReference type="Proteomes" id="UP000078561"/>
    </source>
</evidence>
<gene>
    <name evidence="9" type="primary">ABSGL_06896.1 scaffold 8678</name>
</gene>
<feature type="region of interest" description="Disordered" evidence="6">
    <location>
        <begin position="1"/>
        <end position="35"/>
    </location>
</feature>
<dbReference type="AlphaFoldDB" id="A0A163M4G2"/>
<keyword evidence="1" id="KW-0343">GTPase activation</keyword>
<dbReference type="SMART" id="SM00105">
    <property type="entry name" value="ArfGap"/>
    <property type="match status" value="1"/>
</dbReference>
<evidence type="ECO:0000256" key="2">
    <source>
        <dbReference type="ARBA" id="ARBA00022723"/>
    </source>
</evidence>
<protein>
    <recommendedName>
        <fullName evidence="11">Arf-GAP domain-containing protein</fullName>
    </recommendedName>
</protein>
<evidence type="ECO:0000259" key="8">
    <source>
        <dbReference type="PROSITE" id="PS50115"/>
    </source>
</evidence>
<dbReference type="InterPro" id="IPR045258">
    <property type="entry name" value="ACAP1/2/3-like"/>
</dbReference>
<dbReference type="InterPro" id="IPR001849">
    <property type="entry name" value="PH_domain"/>
</dbReference>
<feature type="compositionally biased region" description="Low complexity" evidence="6">
    <location>
        <begin position="539"/>
        <end position="550"/>
    </location>
</feature>
<dbReference type="EMBL" id="LT553503">
    <property type="protein sequence ID" value="SAM01159.1"/>
    <property type="molecule type" value="Genomic_DNA"/>
</dbReference>
<dbReference type="FunFam" id="2.30.29.30:FF:000252">
    <property type="entry name" value="ARF GTPase activator (Csx2)"/>
    <property type="match status" value="1"/>
</dbReference>
<feature type="domain" description="Arf-GAP" evidence="8">
    <location>
        <begin position="666"/>
        <end position="793"/>
    </location>
</feature>
<dbReference type="PROSITE" id="PS50115">
    <property type="entry name" value="ARFGAP"/>
    <property type="match status" value="1"/>
</dbReference>
<dbReference type="OMA" id="LFCITDH"/>
<dbReference type="CDD" id="cd08204">
    <property type="entry name" value="ArfGap"/>
    <property type="match status" value="1"/>
</dbReference>
<feature type="region of interest" description="Disordered" evidence="6">
    <location>
        <begin position="824"/>
        <end position="847"/>
    </location>
</feature>
<feature type="region of interest" description="Disordered" evidence="6">
    <location>
        <begin position="310"/>
        <end position="355"/>
    </location>
</feature>
<dbReference type="Pfam" id="PF01412">
    <property type="entry name" value="ArfGap"/>
    <property type="match status" value="1"/>
</dbReference>
<keyword evidence="2" id="KW-0479">Metal-binding</keyword>
<evidence type="ECO:0000256" key="1">
    <source>
        <dbReference type="ARBA" id="ARBA00022468"/>
    </source>
</evidence>
<feature type="compositionally biased region" description="Polar residues" evidence="6">
    <location>
        <begin position="12"/>
        <end position="31"/>
    </location>
</feature>
<dbReference type="OrthoDB" id="10266696at2759"/>
<reference evidence="9" key="1">
    <citation type="submission" date="2016-04" db="EMBL/GenBank/DDBJ databases">
        <authorList>
            <person name="Evans L.H."/>
            <person name="Alamgir A."/>
            <person name="Owens N."/>
            <person name="Weber N.D."/>
            <person name="Virtaneva K."/>
            <person name="Barbian K."/>
            <person name="Babar A."/>
            <person name="Rosenke K."/>
        </authorList>
    </citation>
    <scope>NUCLEOTIDE SEQUENCE [LARGE SCALE GENOMIC DNA]</scope>
    <source>
        <strain evidence="9">CBS 101.48</strain>
    </source>
</reference>
<evidence type="ECO:0000313" key="9">
    <source>
        <dbReference type="EMBL" id="SAM01159.1"/>
    </source>
</evidence>
<keyword evidence="3 5" id="KW-0863">Zinc-finger</keyword>
<dbReference type="InterPro" id="IPR027267">
    <property type="entry name" value="AH/BAR_dom_sf"/>
</dbReference>
<feature type="region of interest" description="Disordered" evidence="6">
    <location>
        <begin position="519"/>
        <end position="554"/>
    </location>
</feature>
<dbReference type="InterPro" id="IPR004148">
    <property type="entry name" value="BAR_dom"/>
</dbReference>
<keyword evidence="4" id="KW-0862">Zinc</keyword>
<dbReference type="InterPro" id="IPR001164">
    <property type="entry name" value="ArfGAP_dom"/>
</dbReference>
<dbReference type="STRING" id="4829.A0A163M4G2"/>
<dbReference type="Gene3D" id="1.10.220.150">
    <property type="entry name" value="Arf GTPase activating protein"/>
    <property type="match status" value="1"/>
</dbReference>
<feature type="domain" description="PH" evidence="7">
    <location>
        <begin position="409"/>
        <end position="512"/>
    </location>
</feature>
<dbReference type="GO" id="GO:0008270">
    <property type="term" value="F:zinc ion binding"/>
    <property type="evidence" value="ECO:0007669"/>
    <property type="project" value="UniProtKB-KW"/>
</dbReference>
<dbReference type="Gene3D" id="2.30.29.30">
    <property type="entry name" value="Pleckstrin-homology domain (PH domain)/Phosphotyrosine-binding domain (PTB)"/>
    <property type="match status" value="1"/>
</dbReference>
<evidence type="ECO:0000256" key="6">
    <source>
        <dbReference type="SAM" id="MobiDB-lite"/>
    </source>
</evidence>
<accession>A0A163M4G2</accession>
<dbReference type="PRINTS" id="PR00405">
    <property type="entry name" value="REVINTRACTNG"/>
</dbReference>
<dbReference type="Proteomes" id="UP000078561">
    <property type="component" value="Unassembled WGS sequence"/>
</dbReference>
<feature type="region of interest" description="Disordered" evidence="6">
    <location>
        <begin position="385"/>
        <end position="423"/>
    </location>
</feature>
<dbReference type="FunFam" id="1.10.220.150:FF:000009">
    <property type="entry name" value="stromal membrane-associated protein 1 isoform X1"/>
    <property type="match status" value="1"/>
</dbReference>
<dbReference type="InterPro" id="IPR037278">
    <property type="entry name" value="ARFGAP/RecO"/>
</dbReference>
<feature type="compositionally biased region" description="Polar residues" evidence="6">
    <location>
        <begin position="529"/>
        <end position="538"/>
    </location>
</feature>
<evidence type="ECO:0008006" key="11">
    <source>
        <dbReference type="Google" id="ProtNLM"/>
    </source>
</evidence>
<feature type="region of interest" description="Disordered" evidence="6">
    <location>
        <begin position="978"/>
        <end position="1004"/>
    </location>
</feature>
<name>A0A163M4G2_ABSGL</name>
<feature type="compositionally biased region" description="Polar residues" evidence="6">
    <location>
        <begin position="321"/>
        <end position="332"/>
    </location>
</feature>
<dbReference type="Pfam" id="PF16746">
    <property type="entry name" value="BAR_3"/>
    <property type="match status" value="1"/>
</dbReference>
<feature type="compositionally biased region" description="Pro residues" evidence="6">
    <location>
        <begin position="989"/>
        <end position="998"/>
    </location>
</feature>
<evidence type="ECO:0000256" key="4">
    <source>
        <dbReference type="ARBA" id="ARBA00022833"/>
    </source>
</evidence>
<proteinExistence type="predicted"/>
<dbReference type="InterPro" id="IPR038508">
    <property type="entry name" value="ArfGAP_dom_sf"/>
</dbReference>
<feature type="compositionally biased region" description="Low complexity" evidence="6">
    <location>
        <begin position="341"/>
        <end position="354"/>
    </location>
</feature>
<feature type="region of interest" description="Disordered" evidence="6">
    <location>
        <begin position="185"/>
        <end position="211"/>
    </location>
</feature>
<dbReference type="Pfam" id="PF00169">
    <property type="entry name" value="PH"/>
    <property type="match status" value="1"/>
</dbReference>
<evidence type="ECO:0000259" key="7">
    <source>
        <dbReference type="PROSITE" id="PS50003"/>
    </source>
</evidence>
<keyword evidence="10" id="KW-1185">Reference proteome</keyword>
<organism evidence="9">
    <name type="scientific">Absidia glauca</name>
    <name type="common">Pin mould</name>
    <dbReference type="NCBI Taxonomy" id="4829"/>
    <lineage>
        <taxon>Eukaryota</taxon>
        <taxon>Fungi</taxon>
        <taxon>Fungi incertae sedis</taxon>
        <taxon>Mucoromycota</taxon>
        <taxon>Mucoromycotina</taxon>
        <taxon>Mucoromycetes</taxon>
        <taxon>Mucorales</taxon>
        <taxon>Cunninghamellaceae</taxon>
        <taxon>Absidia</taxon>
    </lineage>
</organism>